<protein>
    <recommendedName>
        <fullName evidence="4">Esterase</fullName>
    </recommendedName>
</protein>
<reference evidence="3" key="1">
    <citation type="journal article" date="2013" name="Genome Biol. Evol.">
        <title>The genome sequence of Streptomyces lividans 66 reveals a novel tRNA-dependent peptide biosynthetic system within a metal-related genomic island.</title>
        <authorList>
            <person name="Cruz-Morales P."/>
            <person name="Vijgenboom E."/>
            <person name="Iruegas-Bocardo F."/>
            <person name="Girard G."/>
            <person name="Yanez-Guerra L.A."/>
            <person name="Ramos-Aboites H.E."/>
            <person name="Pernodet J.L."/>
            <person name="Anne J."/>
            <person name="van Wezel G.P."/>
            <person name="Barona-Gomez F."/>
        </authorList>
    </citation>
    <scope>NUCLEOTIDE SEQUENCE [LARGE SCALE GENOMIC DNA]</scope>
    <source>
        <strain evidence="3">1326</strain>
    </source>
</reference>
<dbReference type="AlphaFoldDB" id="A0A7U9E1E6"/>
<accession>A0A7U9E1E6</accession>
<organism evidence="2 3">
    <name type="scientific">Streptomyces lividans 1326</name>
    <dbReference type="NCBI Taxonomy" id="1200984"/>
    <lineage>
        <taxon>Bacteria</taxon>
        <taxon>Bacillati</taxon>
        <taxon>Actinomycetota</taxon>
        <taxon>Actinomycetes</taxon>
        <taxon>Kitasatosporales</taxon>
        <taxon>Streptomycetaceae</taxon>
        <taxon>Streptomyces</taxon>
    </lineage>
</organism>
<feature type="region of interest" description="Disordered" evidence="1">
    <location>
        <begin position="105"/>
        <end position="128"/>
    </location>
</feature>
<evidence type="ECO:0000313" key="3">
    <source>
        <dbReference type="Proteomes" id="UP000014062"/>
    </source>
</evidence>
<gene>
    <name evidence="2" type="ORF">SLI_6331</name>
</gene>
<proteinExistence type="predicted"/>
<evidence type="ECO:0000256" key="1">
    <source>
        <dbReference type="SAM" id="MobiDB-lite"/>
    </source>
</evidence>
<dbReference type="EMBL" id="CM001889">
    <property type="protein sequence ID" value="EOY51038.1"/>
    <property type="molecule type" value="Genomic_DNA"/>
</dbReference>
<evidence type="ECO:0000313" key="2">
    <source>
        <dbReference type="EMBL" id="EOY51038.1"/>
    </source>
</evidence>
<sequence>MPHGVHSALLQCISTRPDGPLDITWLAAETSRLPLGRIRLRWEPASRSGWDVTTYLGLTTAEVLLGSWPASPDDWPRLVRPTLYEVTGLCAALSFATDALDLSNRLSESDRGPPKAAPRRSGKGGLVVRPPVRCVRSTCRRRTPWPTTRGYGSRT</sequence>
<evidence type="ECO:0008006" key="4">
    <source>
        <dbReference type="Google" id="ProtNLM"/>
    </source>
</evidence>
<dbReference type="Proteomes" id="UP000014062">
    <property type="component" value="Chromosome"/>
</dbReference>
<name>A0A7U9E1E6_STRLI</name>